<dbReference type="AlphaFoldDB" id="A0A368F1G0"/>
<comment type="caution">
    <text evidence="2">The sequence shown here is derived from an EMBL/GenBank/DDBJ whole genome shotgun (WGS) entry which is preliminary data.</text>
</comment>
<protein>
    <submittedName>
        <fullName evidence="2">Uncharacterized protein</fullName>
    </submittedName>
</protein>
<feature type="region of interest" description="Disordered" evidence="1">
    <location>
        <begin position="17"/>
        <end position="57"/>
    </location>
</feature>
<proteinExistence type="predicted"/>
<evidence type="ECO:0000313" key="2">
    <source>
        <dbReference type="EMBL" id="RCN25478.1"/>
    </source>
</evidence>
<dbReference type="EMBL" id="JOJR01011702">
    <property type="protein sequence ID" value="RCN25478.1"/>
    <property type="molecule type" value="Genomic_DNA"/>
</dbReference>
<evidence type="ECO:0000256" key="1">
    <source>
        <dbReference type="SAM" id="MobiDB-lite"/>
    </source>
</evidence>
<reference evidence="2 3" key="1">
    <citation type="submission" date="2014-10" db="EMBL/GenBank/DDBJ databases">
        <title>Draft genome of the hookworm Ancylostoma caninum.</title>
        <authorList>
            <person name="Mitreva M."/>
        </authorList>
    </citation>
    <scope>NUCLEOTIDE SEQUENCE [LARGE SCALE GENOMIC DNA]</scope>
    <source>
        <strain evidence="2 3">Baltimore</strain>
    </source>
</reference>
<organism evidence="2 3">
    <name type="scientific">Ancylostoma caninum</name>
    <name type="common">Dog hookworm</name>
    <dbReference type="NCBI Taxonomy" id="29170"/>
    <lineage>
        <taxon>Eukaryota</taxon>
        <taxon>Metazoa</taxon>
        <taxon>Ecdysozoa</taxon>
        <taxon>Nematoda</taxon>
        <taxon>Chromadorea</taxon>
        <taxon>Rhabditida</taxon>
        <taxon>Rhabditina</taxon>
        <taxon>Rhabditomorpha</taxon>
        <taxon>Strongyloidea</taxon>
        <taxon>Ancylostomatidae</taxon>
        <taxon>Ancylostomatinae</taxon>
        <taxon>Ancylostoma</taxon>
    </lineage>
</organism>
<keyword evidence="3" id="KW-1185">Reference proteome</keyword>
<name>A0A368F1G0_ANCCA</name>
<sequence length="116" mass="13185">MDMVLLRCPRKLARREKERARAHELVQSAKSGVDSVAPASSNPPGRPSTSRRHPVTTPVNRYCTFGERANFRKCGTILADEDVRCRRQQHQNESEKCVHPMTFFCVCVVCHLHIPS</sequence>
<gene>
    <name evidence="2" type="ORF">ANCCAN_28809</name>
</gene>
<dbReference type="Proteomes" id="UP000252519">
    <property type="component" value="Unassembled WGS sequence"/>
</dbReference>
<accession>A0A368F1G0</accession>
<evidence type="ECO:0000313" key="3">
    <source>
        <dbReference type="Proteomes" id="UP000252519"/>
    </source>
</evidence>